<proteinExistence type="inferred from homology"/>
<name>A0A2M8KU82_9BACT</name>
<keyword evidence="3" id="KW-0687">Ribonucleoprotein</keyword>
<dbReference type="Gene3D" id="3.30.1370.30">
    <property type="match status" value="1"/>
</dbReference>
<dbReference type="EMBL" id="PFEE01000063">
    <property type="protein sequence ID" value="PJE63495.1"/>
    <property type="molecule type" value="Genomic_DNA"/>
</dbReference>
<dbReference type="GO" id="GO:0005840">
    <property type="term" value="C:ribosome"/>
    <property type="evidence" value="ECO:0007669"/>
    <property type="project" value="UniProtKB-KW"/>
</dbReference>
<dbReference type="Proteomes" id="UP000231569">
    <property type="component" value="Unassembled WGS sequence"/>
</dbReference>
<evidence type="ECO:0000256" key="5">
    <source>
        <dbReference type="ARBA" id="ARBA00035525"/>
    </source>
</evidence>
<reference evidence="7" key="1">
    <citation type="submission" date="2017-09" db="EMBL/GenBank/DDBJ databases">
        <title>Depth-based differentiation of microbial function through sediment-hosted aquifers and enrichment of novel symbionts in the deep terrestrial subsurface.</title>
        <authorList>
            <person name="Probst A.J."/>
            <person name="Ladd B."/>
            <person name="Jarett J.K."/>
            <person name="Geller-Mcgrath D.E."/>
            <person name="Sieber C.M.K."/>
            <person name="Emerson J.B."/>
            <person name="Anantharaman K."/>
            <person name="Thomas B.C."/>
            <person name="Malmstrom R."/>
            <person name="Stieglmeier M."/>
            <person name="Klingl A."/>
            <person name="Woyke T."/>
            <person name="Ryan C.M."/>
            <person name="Banfield J.F."/>
        </authorList>
    </citation>
    <scope>NUCLEOTIDE SEQUENCE [LARGE SCALE GENOMIC DNA]</scope>
</reference>
<organism evidence="6 7">
    <name type="scientific">Candidatus Roizmanbacteria bacterium CG10_big_fil_rev_8_21_14_0_10_45_7</name>
    <dbReference type="NCBI Taxonomy" id="1974854"/>
    <lineage>
        <taxon>Bacteria</taxon>
        <taxon>Candidatus Roizmaniibacteriota</taxon>
    </lineage>
</organism>
<protein>
    <recommendedName>
        <fullName evidence="4">Small ribosomal subunit protein uS8</fullName>
    </recommendedName>
    <alternativeName>
        <fullName evidence="5">30S ribosomal protein S8</fullName>
    </alternativeName>
</protein>
<dbReference type="AlphaFoldDB" id="A0A2M8KU82"/>
<dbReference type="PANTHER" id="PTHR11758">
    <property type="entry name" value="40S RIBOSOMAL PROTEIN S15A"/>
    <property type="match status" value="1"/>
</dbReference>
<dbReference type="GO" id="GO:1990904">
    <property type="term" value="C:ribonucleoprotein complex"/>
    <property type="evidence" value="ECO:0007669"/>
    <property type="project" value="UniProtKB-KW"/>
</dbReference>
<comment type="similarity">
    <text evidence="1">Belongs to the universal ribosomal protein uS8 family.</text>
</comment>
<dbReference type="GO" id="GO:0005737">
    <property type="term" value="C:cytoplasm"/>
    <property type="evidence" value="ECO:0007669"/>
    <property type="project" value="UniProtKB-ARBA"/>
</dbReference>
<sequence>MVTTRIISDPVGDMLIRMKNASMGGIGQFEVSASHERERVLSVLQKKGLISRVEKAKSGNFDVLLVTLADPNRVIEIKRISKPGRRLYIKHNELYSVKGGRGFLLLSTSKGVLTESQAQKMGVGGELIAELV</sequence>
<dbReference type="Gene3D" id="3.30.1490.10">
    <property type="match status" value="1"/>
</dbReference>
<dbReference type="InterPro" id="IPR035987">
    <property type="entry name" value="Ribosomal_uS8_sf"/>
</dbReference>
<accession>A0A2M8KU82</accession>
<gene>
    <name evidence="6" type="primary">rpsH</name>
    <name evidence="6" type="ORF">COU89_03020</name>
</gene>
<evidence type="ECO:0000256" key="3">
    <source>
        <dbReference type="ARBA" id="ARBA00023274"/>
    </source>
</evidence>
<dbReference type="GO" id="GO:0003735">
    <property type="term" value="F:structural constituent of ribosome"/>
    <property type="evidence" value="ECO:0007669"/>
    <property type="project" value="InterPro"/>
</dbReference>
<evidence type="ECO:0000256" key="1">
    <source>
        <dbReference type="ARBA" id="ARBA00006471"/>
    </source>
</evidence>
<dbReference type="SUPFAM" id="SSF56047">
    <property type="entry name" value="Ribosomal protein S8"/>
    <property type="match status" value="1"/>
</dbReference>
<evidence type="ECO:0000256" key="2">
    <source>
        <dbReference type="ARBA" id="ARBA00022980"/>
    </source>
</evidence>
<evidence type="ECO:0000313" key="6">
    <source>
        <dbReference type="EMBL" id="PJE63495.1"/>
    </source>
</evidence>
<dbReference type="Pfam" id="PF00410">
    <property type="entry name" value="Ribosomal_S8"/>
    <property type="match status" value="1"/>
</dbReference>
<evidence type="ECO:0000256" key="4">
    <source>
        <dbReference type="ARBA" id="ARBA00035258"/>
    </source>
</evidence>
<evidence type="ECO:0000313" key="7">
    <source>
        <dbReference type="Proteomes" id="UP000231569"/>
    </source>
</evidence>
<comment type="caution">
    <text evidence="6">The sequence shown here is derived from an EMBL/GenBank/DDBJ whole genome shotgun (WGS) entry which is preliminary data.</text>
</comment>
<dbReference type="FunFam" id="3.30.1490.10:FF:000001">
    <property type="entry name" value="30S ribosomal protein S8"/>
    <property type="match status" value="1"/>
</dbReference>
<keyword evidence="2 6" id="KW-0689">Ribosomal protein</keyword>
<dbReference type="GO" id="GO:0006412">
    <property type="term" value="P:translation"/>
    <property type="evidence" value="ECO:0007669"/>
    <property type="project" value="InterPro"/>
</dbReference>
<dbReference type="InterPro" id="IPR000630">
    <property type="entry name" value="Ribosomal_uS8"/>
</dbReference>